<dbReference type="AlphaFoldDB" id="A0AAN6RQC4"/>
<protein>
    <submittedName>
        <fullName evidence="2">CRAL/TRIO, N-terminal domain-containing protein</fullName>
    </submittedName>
</protein>
<feature type="domain" description="CRAL/TRIO N-terminal" evidence="1">
    <location>
        <begin position="57"/>
        <end position="82"/>
    </location>
</feature>
<proteinExistence type="predicted"/>
<gene>
    <name evidence="2" type="ORF">C8A05DRAFT_37289</name>
</gene>
<feature type="non-terminal residue" evidence="2">
    <location>
        <position position="116"/>
    </location>
</feature>
<dbReference type="SUPFAM" id="SSF46938">
    <property type="entry name" value="CRAL/TRIO N-terminal domain"/>
    <property type="match status" value="1"/>
</dbReference>
<evidence type="ECO:0000313" key="3">
    <source>
        <dbReference type="Proteomes" id="UP001303889"/>
    </source>
</evidence>
<organism evidence="2 3">
    <name type="scientific">Staphylotrichum tortipilum</name>
    <dbReference type="NCBI Taxonomy" id="2831512"/>
    <lineage>
        <taxon>Eukaryota</taxon>
        <taxon>Fungi</taxon>
        <taxon>Dikarya</taxon>
        <taxon>Ascomycota</taxon>
        <taxon>Pezizomycotina</taxon>
        <taxon>Sordariomycetes</taxon>
        <taxon>Sordariomycetidae</taxon>
        <taxon>Sordariales</taxon>
        <taxon>Chaetomiaceae</taxon>
        <taxon>Staphylotrichum</taxon>
    </lineage>
</organism>
<dbReference type="SMART" id="SM01100">
    <property type="entry name" value="CRAL_TRIO_N"/>
    <property type="match status" value="1"/>
</dbReference>
<accession>A0AAN6RQC4</accession>
<keyword evidence="3" id="KW-1185">Reference proteome</keyword>
<dbReference type="Pfam" id="PF03765">
    <property type="entry name" value="CRAL_TRIO_N"/>
    <property type="match status" value="1"/>
</dbReference>
<sequence>MADHPAERITSVGGHDFGYPHGHLGNLTEDESARLAQFKEYLETKGLYKPAPEASHDDQTLLRFLRARKWSITDAYGQFKDTEEWRKANQLEVLYDTIDVDAYEKTRSLVGTLGED</sequence>
<dbReference type="EMBL" id="MU855832">
    <property type="protein sequence ID" value="KAK3899105.1"/>
    <property type="molecule type" value="Genomic_DNA"/>
</dbReference>
<dbReference type="Proteomes" id="UP001303889">
    <property type="component" value="Unassembled WGS sequence"/>
</dbReference>
<reference evidence="2" key="2">
    <citation type="submission" date="2023-05" db="EMBL/GenBank/DDBJ databases">
        <authorList>
            <consortium name="Lawrence Berkeley National Laboratory"/>
            <person name="Steindorff A."/>
            <person name="Hensen N."/>
            <person name="Bonometti L."/>
            <person name="Westerberg I."/>
            <person name="Brannstrom I.O."/>
            <person name="Guillou S."/>
            <person name="Cros-Aarteil S."/>
            <person name="Calhoun S."/>
            <person name="Haridas S."/>
            <person name="Kuo A."/>
            <person name="Mondo S."/>
            <person name="Pangilinan J."/>
            <person name="Riley R."/>
            <person name="Labutti K."/>
            <person name="Andreopoulos B."/>
            <person name="Lipzen A."/>
            <person name="Chen C."/>
            <person name="Yanf M."/>
            <person name="Daum C."/>
            <person name="Ng V."/>
            <person name="Clum A."/>
            <person name="Ohm R."/>
            <person name="Martin F."/>
            <person name="Silar P."/>
            <person name="Natvig D."/>
            <person name="Lalanne C."/>
            <person name="Gautier V."/>
            <person name="Ament-Velasquez S.L."/>
            <person name="Kruys A."/>
            <person name="Hutchinson M.I."/>
            <person name="Powell A.J."/>
            <person name="Barry K."/>
            <person name="Miller A.N."/>
            <person name="Grigoriev I.V."/>
            <person name="Debuchy R."/>
            <person name="Gladieux P."/>
            <person name="Thoren M.H."/>
            <person name="Johannesson H."/>
        </authorList>
    </citation>
    <scope>NUCLEOTIDE SEQUENCE</scope>
    <source>
        <strain evidence="2">CBS 103.79</strain>
    </source>
</reference>
<comment type="caution">
    <text evidence="2">The sequence shown here is derived from an EMBL/GenBank/DDBJ whole genome shotgun (WGS) entry which is preliminary data.</text>
</comment>
<reference evidence="2" key="1">
    <citation type="journal article" date="2023" name="Mol. Phylogenet. Evol.">
        <title>Genome-scale phylogeny and comparative genomics of the fungal order Sordariales.</title>
        <authorList>
            <person name="Hensen N."/>
            <person name="Bonometti L."/>
            <person name="Westerberg I."/>
            <person name="Brannstrom I.O."/>
            <person name="Guillou S."/>
            <person name="Cros-Aarteil S."/>
            <person name="Calhoun S."/>
            <person name="Haridas S."/>
            <person name="Kuo A."/>
            <person name="Mondo S."/>
            <person name="Pangilinan J."/>
            <person name="Riley R."/>
            <person name="LaButti K."/>
            <person name="Andreopoulos B."/>
            <person name="Lipzen A."/>
            <person name="Chen C."/>
            <person name="Yan M."/>
            <person name="Daum C."/>
            <person name="Ng V."/>
            <person name="Clum A."/>
            <person name="Steindorff A."/>
            <person name="Ohm R.A."/>
            <person name="Martin F."/>
            <person name="Silar P."/>
            <person name="Natvig D.O."/>
            <person name="Lalanne C."/>
            <person name="Gautier V."/>
            <person name="Ament-Velasquez S.L."/>
            <person name="Kruys A."/>
            <person name="Hutchinson M.I."/>
            <person name="Powell A.J."/>
            <person name="Barry K."/>
            <person name="Miller A.N."/>
            <person name="Grigoriev I.V."/>
            <person name="Debuchy R."/>
            <person name="Gladieux P."/>
            <person name="Hiltunen Thoren M."/>
            <person name="Johannesson H."/>
        </authorList>
    </citation>
    <scope>NUCLEOTIDE SEQUENCE</scope>
    <source>
        <strain evidence="2">CBS 103.79</strain>
    </source>
</reference>
<name>A0AAN6RQC4_9PEZI</name>
<evidence type="ECO:0000259" key="1">
    <source>
        <dbReference type="SMART" id="SM01100"/>
    </source>
</evidence>
<evidence type="ECO:0000313" key="2">
    <source>
        <dbReference type="EMBL" id="KAK3899105.1"/>
    </source>
</evidence>
<dbReference type="InterPro" id="IPR036273">
    <property type="entry name" value="CRAL/TRIO_N_dom_sf"/>
</dbReference>
<dbReference type="InterPro" id="IPR011074">
    <property type="entry name" value="CRAL/TRIO_N_dom"/>
</dbReference>
<dbReference type="Gene3D" id="1.10.8.20">
    <property type="entry name" value="N-terminal domain of phosphatidylinositol transfer protein sec14p"/>
    <property type="match status" value="1"/>
</dbReference>